<keyword evidence="2" id="KW-0812">Transmembrane</keyword>
<accession>A0A9C6W3X8</accession>
<evidence type="ECO:0000313" key="4">
    <source>
        <dbReference type="RefSeq" id="XP_048262653.1"/>
    </source>
</evidence>
<feature type="transmembrane region" description="Helical" evidence="2">
    <location>
        <begin position="463"/>
        <end position="486"/>
    </location>
</feature>
<proteinExistence type="predicted"/>
<dbReference type="Gene3D" id="1.25.40.10">
    <property type="entry name" value="Tetratricopeptide repeat domain"/>
    <property type="match status" value="1"/>
</dbReference>
<dbReference type="PANTHER" id="PTHR44177:SF1">
    <property type="entry name" value="TETRATRICOPEPTIDE REPEAT PROTEIN 8"/>
    <property type="match status" value="1"/>
</dbReference>
<dbReference type="GO" id="GO:0097730">
    <property type="term" value="C:non-motile cilium"/>
    <property type="evidence" value="ECO:0007669"/>
    <property type="project" value="TreeGrafter"/>
</dbReference>
<keyword evidence="2" id="KW-0472">Membrane</keyword>
<feature type="repeat" description="TPR" evidence="1">
    <location>
        <begin position="342"/>
        <end position="375"/>
    </location>
</feature>
<dbReference type="KEGG" id="bter:100649791"/>
<dbReference type="Proteomes" id="UP000835206">
    <property type="component" value="Chromosome 6"/>
</dbReference>
<reference evidence="4" key="1">
    <citation type="submission" date="2025-08" db="UniProtKB">
        <authorList>
            <consortium name="RefSeq"/>
        </authorList>
    </citation>
    <scope>IDENTIFICATION</scope>
</reference>
<organism evidence="3 4">
    <name type="scientific">Bombus terrestris</name>
    <name type="common">Buff-tailed bumblebee</name>
    <name type="synonym">Apis terrestris</name>
    <dbReference type="NCBI Taxonomy" id="30195"/>
    <lineage>
        <taxon>Eukaryota</taxon>
        <taxon>Metazoa</taxon>
        <taxon>Ecdysozoa</taxon>
        <taxon>Arthropoda</taxon>
        <taxon>Hexapoda</taxon>
        <taxon>Insecta</taxon>
        <taxon>Pterygota</taxon>
        <taxon>Neoptera</taxon>
        <taxon>Endopterygota</taxon>
        <taxon>Hymenoptera</taxon>
        <taxon>Apocrita</taxon>
        <taxon>Aculeata</taxon>
        <taxon>Apoidea</taxon>
        <taxon>Anthophila</taxon>
        <taxon>Apidae</taxon>
        <taxon>Bombus</taxon>
        <taxon>Bombus</taxon>
    </lineage>
</organism>
<dbReference type="GeneID" id="100649791"/>
<dbReference type="InterPro" id="IPR019734">
    <property type="entry name" value="TPR_rpt"/>
</dbReference>
<dbReference type="AlphaFoldDB" id="A0A9C6W3X8"/>
<protein>
    <submittedName>
        <fullName evidence="4">Tetratricopeptide repeat protein 8 isoform X1</fullName>
    </submittedName>
</protein>
<dbReference type="CTD" id="33217"/>
<dbReference type="InterPro" id="IPR028796">
    <property type="entry name" value="BBS8"/>
</dbReference>
<name>A0A9C6W3X8_BOMTE</name>
<dbReference type="SMART" id="SM00028">
    <property type="entry name" value="TPR"/>
    <property type="match status" value="7"/>
</dbReference>
<evidence type="ECO:0000256" key="2">
    <source>
        <dbReference type="SAM" id="Phobius"/>
    </source>
</evidence>
<keyword evidence="3" id="KW-1185">Reference proteome</keyword>
<dbReference type="InterPro" id="IPR011990">
    <property type="entry name" value="TPR-like_helical_dom_sf"/>
</dbReference>
<keyword evidence="1" id="KW-0802">TPR repeat</keyword>
<sequence>MDLFKALNLFSQGKYEDCATICTNLLQKNPLDQTIWVLKMRALTLQVYVDDIEGEEEGIAESLLDNYTISSMPRPGTSLKTPGTSSVGQCLRPKTQSGRPLTGVVRPATQSAMSQSIEQTLRTPRTAMTARPITAISSRSVRLGTASMLTEPGGPFIQLSRLNISKYASQPSIAKPLFEYIYYHEHDVRYALDLAVQATQICHYKDWWWKVQLGKCYYSLGLIRDAEQQFKSALKDSKTIEVILRLIRVYVRLDQPLTALDTCKKGLEYFPNDVNILTEMGRIFDGLNNMSMSLKYYKLIAQEDASHTEAIASIGIHHFYNDQPELALRYYRRLLQMGVYNAELFNNLGLCCFYAQQYDHVISCFERAISLSTDENMADIWYNISHIALTVGDITMAEECLKLAIVSDNRHALAYNNFGVIQIRNGNITAARTYFHAAANIANFIYEPHFNSAYLAYKVLSTIVYYIILSFYIYIYIYRGLCYYYLKNFVGWRSSNKLHCYTKIVKCIS</sequence>
<evidence type="ECO:0000313" key="3">
    <source>
        <dbReference type="Proteomes" id="UP000835206"/>
    </source>
</evidence>
<dbReference type="Pfam" id="PF13181">
    <property type="entry name" value="TPR_8"/>
    <property type="match status" value="2"/>
</dbReference>
<evidence type="ECO:0000256" key="1">
    <source>
        <dbReference type="PROSITE-ProRule" id="PRU00339"/>
    </source>
</evidence>
<dbReference type="PANTHER" id="PTHR44177">
    <property type="entry name" value="TETRATRICOPEPTIDE REPEAT PROTEIN 8"/>
    <property type="match status" value="1"/>
</dbReference>
<gene>
    <name evidence="4" type="primary">LOC100649791</name>
</gene>
<dbReference type="GO" id="GO:1905515">
    <property type="term" value="P:non-motile cilium assembly"/>
    <property type="evidence" value="ECO:0007669"/>
    <property type="project" value="InterPro"/>
</dbReference>
<dbReference type="CDD" id="cd21341">
    <property type="entry name" value="TTC8_N"/>
    <property type="match status" value="1"/>
</dbReference>
<dbReference type="OrthoDB" id="421121at2759"/>
<dbReference type="GO" id="GO:0036064">
    <property type="term" value="C:ciliary basal body"/>
    <property type="evidence" value="ECO:0007669"/>
    <property type="project" value="TreeGrafter"/>
</dbReference>
<dbReference type="GO" id="GO:0034464">
    <property type="term" value="C:BBSome"/>
    <property type="evidence" value="ECO:0007669"/>
    <property type="project" value="InterPro"/>
</dbReference>
<dbReference type="PROSITE" id="PS50005">
    <property type="entry name" value="TPR"/>
    <property type="match status" value="1"/>
</dbReference>
<dbReference type="SUPFAM" id="SSF48452">
    <property type="entry name" value="TPR-like"/>
    <property type="match status" value="1"/>
</dbReference>
<keyword evidence="2" id="KW-1133">Transmembrane helix</keyword>
<dbReference type="RefSeq" id="XP_048262653.1">
    <property type="nucleotide sequence ID" value="XM_048406696.1"/>
</dbReference>